<accession>A0AAD2DRU7</accession>
<dbReference type="Proteomes" id="UP000834106">
    <property type="component" value="Chromosome 5"/>
</dbReference>
<proteinExistence type="predicted"/>
<dbReference type="AlphaFoldDB" id="A0AAD2DRU7"/>
<feature type="compositionally biased region" description="Low complexity" evidence="1">
    <location>
        <begin position="81"/>
        <end position="92"/>
    </location>
</feature>
<sequence>MSKFESYLVDNWVVVVVDLRWRCCGVMEVESSKVALALGRCCFSKNPKIITSRRPPLLSSEKDACNGVSNNPRRPKSRIVSSRYMSPSTSTSTLHASSVFSSSGGYPSPLVSRNLILVSKIPFYVLGGNYSVSRW</sequence>
<name>A0AAD2DRU7_9LAMI</name>
<evidence type="ECO:0000313" key="3">
    <source>
        <dbReference type="Proteomes" id="UP000834106"/>
    </source>
</evidence>
<feature type="region of interest" description="Disordered" evidence="1">
    <location>
        <begin position="61"/>
        <end position="92"/>
    </location>
</feature>
<reference evidence="2" key="1">
    <citation type="submission" date="2023-05" db="EMBL/GenBank/DDBJ databases">
        <authorList>
            <person name="Huff M."/>
        </authorList>
    </citation>
    <scope>NUCLEOTIDE SEQUENCE</scope>
</reference>
<protein>
    <submittedName>
        <fullName evidence="2">Uncharacterized protein</fullName>
    </submittedName>
</protein>
<dbReference type="EMBL" id="OU503040">
    <property type="protein sequence ID" value="CAI9761336.1"/>
    <property type="molecule type" value="Genomic_DNA"/>
</dbReference>
<gene>
    <name evidence="2" type="ORF">FPE_LOCUS8766</name>
</gene>
<keyword evidence="3" id="KW-1185">Reference proteome</keyword>
<evidence type="ECO:0000313" key="2">
    <source>
        <dbReference type="EMBL" id="CAI9761336.1"/>
    </source>
</evidence>
<organism evidence="2 3">
    <name type="scientific">Fraxinus pennsylvanica</name>
    <dbReference type="NCBI Taxonomy" id="56036"/>
    <lineage>
        <taxon>Eukaryota</taxon>
        <taxon>Viridiplantae</taxon>
        <taxon>Streptophyta</taxon>
        <taxon>Embryophyta</taxon>
        <taxon>Tracheophyta</taxon>
        <taxon>Spermatophyta</taxon>
        <taxon>Magnoliopsida</taxon>
        <taxon>eudicotyledons</taxon>
        <taxon>Gunneridae</taxon>
        <taxon>Pentapetalae</taxon>
        <taxon>asterids</taxon>
        <taxon>lamiids</taxon>
        <taxon>Lamiales</taxon>
        <taxon>Oleaceae</taxon>
        <taxon>Oleeae</taxon>
        <taxon>Fraxinus</taxon>
    </lineage>
</organism>
<evidence type="ECO:0000256" key="1">
    <source>
        <dbReference type="SAM" id="MobiDB-lite"/>
    </source>
</evidence>